<dbReference type="EMBL" id="JAYKXN010000005">
    <property type="protein sequence ID" value="KAK7284363.1"/>
    <property type="molecule type" value="Genomic_DNA"/>
</dbReference>
<sequence length="114" mass="13176">MAIISFNMSHILQTKHGVEKTREKLLAKLEGNGKDENGNVGLNGWFMLISLDHMLQNLIFISLKERNILLVGYKNVIGLESLFSKRKSERYLAEFKTHQERKKAVEQFSERISV</sequence>
<proteinExistence type="predicted"/>
<dbReference type="AlphaFoldDB" id="A0AAN9IQE9"/>
<name>A0AAN9IQE9_CLITE</name>
<organism evidence="1 2">
    <name type="scientific">Clitoria ternatea</name>
    <name type="common">Butterfly pea</name>
    <dbReference type="NCBI Taxonomy" id="43366"/>
    <lineage>
        <taxon>Eukaryota</taxon>
        <taxon>Viridiplantae</taxon>
        <taxon>Streptophyta</taxon>
        <taxon>Embryophyta</taxon>
        <taxon>Tracheophyta</taxon>
        <taxon>Spermatophyta</taxon>
        <taxon>Magnoliopsida</taxon>
        <taxon>eudicotyledons</taxon>
        <taxon>Gunneridae</taxon>
        <taxon>Pentapetalae</taxon>
        <taxon>rosids</taxon>
        <taxon>fabids</taxon>
        <taxon>Fabales</taxon>
        <taxon>Fabaceae</taxon>
        <taxon>Papilionoideae</taxon>
        <taxon>50 kb inversion clade</taxon>
        <taxon>NPAAA clade</taxon>
        <taxon>indigoferoid/millettioid clade</taxon>
        <taxon>Phaseoleae</taxon>
        <taxon>Clitoria</taxon>
    </lineage>
</organism>
<dbReference type="Proteomes" id="UP001359559">
    <property type="component" value="Unassembled WGS sequence"/>
</dbReference>
<accession>A0AAN9IQE9</accession>
<protein>
    <submittedName>
        <fullName evidence="1">Uncharacterized protein</fullName>
    </submittedName>
</protein>
<comment type="caution">
    <text evidence="1">The sequence shown here is derived from an EMBL/GenBank/DDBJ whole genome shotgun (WGS) entry which is preliminary data.</text>
</comment>
<gene>
    <name evidence="1" type="ORF">RJT34_19108</name>
</gene>
<reference evidence="1 2" key="1">
    <citation type="submission" date="2024-01" db="EMBL/GenBank/DDBJ databases">
        <title>The genomes of 5 underutilized Papilionoideae crops provide insights into root nodulation and disease resistance.</title>
        <authorList>
            <person name="Yuan L."/>
        </authorList>
    </citation>
    <scope>NUCLEOTIDE SEQUENCE [LARGE SCALE GENOMIC DNA]</scope>
    <source>
        <strain evidence="1">LY-2023</strain>
        <tissue evidence="1">Leaf</tissue>
    </source>
</reference>
<keyword evidence="2" id="KW-1185">Reference proteome</keyword>
<evidence type="ECO:0000313" key="2">
    <source>
        <dbReference type="Proteomes" id="UP001359559"/>
    </source>
</evidence>
<evidence type="ECO:0000313" key="1">
    <source>
        <dbReference type="EMBL" id="KAK7284363.1"/>
    </source>
</evidence>